<accession>A0A166XF38</accession>
<dbReference type="InterPro" id="IPR045225">
    <property type="entry name" value="Uracil/uridine/allantoin_perm"/>
</dbReference>
<dbReference type="PANTHER" id="PTHR30618:SF4">
    <property type="entry name" value="ALLANTOIN PERMEASE"/>
    <property type="match status" value="1"/>
</dbReference>
<evidence type="ECO:0000256" key="4">
    <source>
        <dbReference type="ARBA" id="ARBA00022989"/>
    </source>
</evidence>
<dbReference type="Proteomes" id="UP000076863">
    <property type="component" value="Unassembled WGS sequence"/>
</dbReference>
<dbReference type="GO" id="GO:0015205">
    <property type="term" value="F:nucleobase transmembrane transporter activity"/>
    <property type="evidence" value="ECO:0007669"/>
    <property type="project" value="TreeGrafter"/>
</dbReference>
<keyword evidence="8" id="KW-1185">Reference proteome</keyword>
<feature type="transmembrane region" description="Helical" evidence="6">
    <location>
        <begin position="24"/>
        <end position="47"/>
    </location>
</feature>
<dbReference type="Pfam" id="PF02133">
    <property type="entry name" value="Transp_cyt_pur"/>
    <property type="match status" value="1"/>
</dbReference>
<dbReference type="Gene3D" id="1.10.4160.10">
    <property type="entry name" value="Hydantoin permease"/>
    <property type="match status" value="1"/>
</dbReference>
<comment type="subcellular location">
    <subcellularLocation>
        <location evidence="1">Membrane</location>
        <topology evidence="1">Multi-pass membrane protein</topology>
    </subcellularLocation>
</comment>
<evidence type="ECO:0000256" key="2">
    <source>
        <dbReference type="ARBA" id="ARBA00008974"/>
    </source>
</evidence>
<keyword evidence="4 6" id="KW-1133">Transmembrane helix</keyword>
<evidence type="ECO:0000256" key="5">
    <source>
        <dbReference type="ARBA" id="ARBA00023136"/>
    </source>
</evidence>
<keyword evidence="5 6" id="KW-0472">Membrane</keyword>
<organism evidence="7 8">
    <name type="scientific">Beauveria brongniartii RCEF 3172</name>
    <dbReference type="NCBI Taxonomy" id="1081107"/>
    <lineage>
        <taxon>Eukaryota</taxon>
        <taxon>Fungi</taxon>
        <taxon>Dikarya</taxon>
        <taxon>Ascomycota</taxon>
        <taxon>Pezizomycotina</taxon>
        <taxon>Sordariomycetes</taxon>
        <taxon>Hypocreomycetidae</taxon>
        <taxon>Hypocreales</taxon>
        <taxon>Cordycipitaceae</taxon>
        <taxon>Beauveria</taxon>
        <taxon>Beauveria brongniartii</taxon>
    </lineage>
</organism>
<dbReference type="InterPro" id="IPR001248">
    <property type="entry name" value="Pur-cyt_permease"/>
</dbReference>
<feature type="transmembrane region" description="Helical" evidence="6">
    <location>
        <begin position="53"/>
        <end position="76"/>
    </location>
</feature>
<sequence>MDTQILSRFLYGLRKTGSALGRKLTVLLSGLVINCNTTTFITGSALIPLGLSWWQAVICNAGIVVGNLIALAAVLANSMAGSRYHIGFPVISRSIWGMWGSQFTIWNRIFLSIAGTRLNPGLADSAFI</sequence>
<gene>
    <name evidence="7" type="ORF">BBO_08587</name>
</gene>
<evidence type="ECO:0000256" key="1">
    <source>
        <dbReference type="ARBA" id="ARBA00004141"/>
    </source>
</evidence>
<proteinExistence type="inferred from homology"/>
<evidence type="ECO:0000256" key="6">
    <source>
        <dbReference type="SAM" id="Phobius"/>
    </source>
</evidence>
<comment type="caution">
    <text evidence="7">The sequence shown here is derived from an EMBL/GenBank/DDBJ whole genome shotgun (WGS) entry which is preliminary data.</text>
</comment>
<evidence type="ECO:0000313" key="8">
    <source>
        <dbReference type="Proteomes" id="UP000076863"/>
    </source>
</evidence>
<dbReference type="OrthoDB" id="2018619at2759"/>
<evidence type="ECO:0000313" key="7">
    <source>
        <dbReference type="EMBL" id="OAA35742.1"/>
    </source>
</evidence>
<evidence type="ECO:0000256" key="3">
    <source>
        <dbReference type="ARBA" id="ARBA00022692"/>
    </source>
</evidence>
<comment type="similarity">
    <text evidence="2">Belongs to the purine-cytosine permease (2.A.39) family.</text>
</comment>
<dbReference type="AlphaFoldDB" id="A0A166XF38"/>
<dbReference type="PANTHER" id="PTHR30618">
    <property type="entry name" value="NCS1 FAMILY PURINE/PYRIMIDINE TRANSPORTER"/>
    <property type="match status" value="1"/>
</dbReference>
<keyword evidence="3 6" id="KW-0812">Transmembrane</keyword>
<dbReference type="EMBL" id="AZHA01000040">
    <property type="protein sequence ID" value="OAA35742.1"/>
    <property type="molecule type" value="Genomic_DNA"/>
</dbReference>
<dbReference type="GO" id="GO:0005886">
    <property type="term" value="C:plasma membrane"/>
    <property type="evidence" value="ECO:0007669"/>
    <property type="project" value="TreeGrafter"/>
</dbReference>
<reference evidence="7 8" key="1">
    <citation type="journal article" date="2016" name="Genome Biol. Evol.">
        <title>Divergent and convergent evolution of fungal pathogenicity.</title>
        <authorList>
            <person name="Shang Y."/>
            <person name="Xiao G."/>
            <person name="Zheng P."/>
            <person name="Cen K."/>
            <person name="Zhan S."/>
            <person name="Wang C."/>
        </authorList>
    </citation>
    <scope>NUCLEOTIDE SEQUENCE [LARGE SCALE GENOMIC DNA]</scope>
    <source>
        <strain evidence="7 8">RCEF 3172</strain>
    </source>
</reference>
<protein>
    <submittedName>
        <fullName evidence="7">NCS1 nucleoside transporter</fullName>
    </submittedName>
</protein>
<name>A0A166XF38_9HYPO</name>